<name>A0A382M0P5_9ZZZZ</name>
<reference evidence="1" key="1">
    <citation type="submission" date="2018-05" db="EMBL/GenBank/DDBJ databases">
        <authorList>
            <person name="Lanie J.A."/>
            <person name="Ng W.-L."/>
            <person name="Kazmierczak K.M."/>
            <person name="Andrzejewski T.M."/>
            <person name="Davidsen T.M."/>
            <person name="Wayne K.J."/>
            <person name="Tettelin H."/>
            <person name="Glass J.I."/>
            <person name="Rusch D."/>
            <person name="Podicherti R."/>
            <person name="Tsui H.-C.T."/>
            <person name="Winkler M.E."/>
        </authorList>
    </citation>
    <scope>NUCLEOTIDE SEQUENCE</scope>
</reference>
<sequence length="42" mass="4774">MLQPSQARVNLISLPSCRCIFLWVLLRMDYNALSAWPGTHNG</sequence>
<organism evidence="1">
    <name type="scientific">marine metagenome</name>
    <dbReference type="NCBI Taxonomy" id="408172"/>
    <lineage>
        <taxon>unclassified sequences</taxon>
        <taxon>metagenomes</taxon>
        <taxon>ecological metagenomes</taxon>
    </lineage>
</organism>
<dbReference type="EMBL" id="UINC01090362">
    <property type="protein sequence ID" value="SVC42238.1"/>
    <property type="molecule type" value="Genomic_DNA"/>
</dbReference>
<accession>A0A382M0P5</accession>
<gene>
    <name evidence="1" type="ORF">METZ01_LOCUS295092</name>
</gene>
<proteinExistence type="predicted"/>
<evidence type="ECO:0000313" key="1">
    <source>
        <dbReference type="EMBL" id="SVC42238.1"/>
    </source>
</evidence>
<dbReference type="AlphaFoldDB" id="A0A382M0P5"/>
<protein>
    <submittedName>
        <fullName evidence="1">Uncharacterized protein</fullName>
    </submittedName>
</protein>